<sequence>MMSSSTATDTDTVSENLTLCSVDQCATPFDVHCFHCRANMCSHHYFEHKQQQLVNENDDAMDDLLQLASSKCFCISNGGYSISKHRRSFSNPFVSSSYLLKKMRQQAARRPDSTKPIVTTKTTAIKFYNLRKRPGKRQRKLVATKTTTVTTTTVKLCGTVLKTRLRNNKLCNRKLPCPYHTVE</sequence>
<dbReference type="EMBL" id="CAJNOH010000136">
    <property type="protein sequence ID" value="CAF0898462.1"/>
    <property type="molecule type" value="Genomic_DNA"/>
</dbReference>
<evidence type="ECO:0000313" key="5">
    <source>
        <dbReference type="EMBL" id="CAF3724773.1"/>
    </source>
</evidence>
<reference evidence="3" key="1">
    <citation type="submission" date="2021-02" db="EMBL/GenBank/DDBJ databases">
        <authorList>
            <person name="Nowell W R."/>
        </authorList>
    </citation>
    <scope>NUCLEOTIDE SEQUENCE</scope>
</reference>
<dbReference type="Proteomes" id="UP000663870">
    <property type="component" value="Unassembled WGS sequence"/>
</dbReference>
<organism evidence="3 6">
    <name type="scientific">Rotaria sordida</name>
    <dbReference type="NCBI Taxonomy" id="392033"/>
    <lineage>
        <taxon>Eukaryota</taxon>
        <taxon>Metazoa</taxon>
        <taxon>Spiralia</taxon>
        <taxon>Gnathifera</taxon>
        <taxon>Rotifera</taxon>
        <taxon>Eurotatoria</taxon>
        <taxon>Bdelloidea</taxon>
        <taxon>Philodinida</taxon>
        <taxon>Philodinidae</taxon>
        <taxon>Rotaria</taxon>
    </lineage>
</organism>
<dbReference type="Proteomes" id="UP000663836">
    <property type="component" value="Unassembled WGS sequence"/>
</dbReference>
<gene>
    <name evidence="5" type="ORF">JBS370_LOCUS11025</name>
    <name evidence="2" type="ORF">JXQ802_LOCUS23151</name>
    <name evidence="4" type="ORF">JXQ802_LOCUS25539</name>
    <name evidence="1" type="ORF">PYM288_LOCUS9399</name>
    <name evidence="3" type="ORF">ZHD862_LOCUS22300</name>
</gene>
<evidence type="ECO:0000313" key="4">
    <source>
        <dbReference type="EMBL" id="CAF1223071.1"/>
    </source>
</evidence>
<dbReference type="EMBL" id="CAJNOL010000865">
    <property type="protein sequence ID" value="CAF1223071.1"/>
    <property type="molecule type" value="Genomic_DNA"/>
</dbReference>
<dbReference type="EMBL" id="CAJNOL010000721">
    <property type="protein sequence ID" value="CAF1177480.1"/>
    <property type="molecule type" value="Genomic_DNA"/>
</dbReference>
<evidence type="ECO:0000313" key="1">
    <source>
        <dbReference type="EMBL" id="CAF0898462.1"/>
    </source>
</evidence>
<comment type="caution">
    <text evidence="3">The sequence shown here is derived from an EMBL/GenBank/DDBJ whole genome shotgun (WGS) entry which is preliminary data.</text>
</comment>
<keyword evidence="7" id="KW-1185">Reference proteome</keyword>
<name>A0A814VMF5_9BILA</name>
<accession>A0A814VMF5</accession>
<dbReference type="Proteomes" id="UP000663854">
    <property type="component" value="Unassembled WGS sequence"/>
</dbReference>
<evidence type="ECO:0000313" key="6">
    <source>
        <dbReference type="Proteomes" id="UP000663864"/>
    </source>
</evidence>
<evidence type="ECO:0000313" key="7">
    <source>
        <dbReference type="Proteomes" id="UP000663870"/>
    </source>
</evidence>
<evidence type="ECO:0000313" key="3">
    <source>
        <dbReference type="EMBL" id="CAF1190928.1"/>
    </source>
</evidence>
<dbReference type="AlphaFoldDB" id="A0A814VMF5"/>
<dbReference type="EMBL" id="CAJNOT010001381">
    <property type="protein sequence ID" value="CAF1190928.1"/>
    <property type="molecule type" value="Genomic_DNA"/>
</dbReference>
<dbReference type="EMBL" id="CAJOBD010000831">
    <property type="protein sequence ID" value="CAF3724773.1"/>
    <property type="molecule type" value="Genomic_DNA"/>
</dbReference>
<dbReference type="Proteomes" id="UP000663864">
    <property type="component" value="Unassembled WGS sequence"/>
</dbReference>
<protein>
    <submittedName>
        <fullName evidence="3">Uncharacterized protein</fullName>
    </submittedName>
</protein>
<proteinExistence type="predicted"/>
<evidence type="ECO:0000313" key="2">
    <source>
        <dbReference type="EMBL" id="CAF1177480.1"/>
    </source>
</evidence>